<evidence type="ECO:0000256" key="3">
    <source>
        <dbReference type="ARBA" id="ARBA00004613"/>
    </source>
</evidence>
<name>A0A1X7T2Z9_AMPQE</name>
<accession>A0A1X7T2Z9</accession>
<proteinExistence type="predicted"/>
<evidence type="ECO:0000256" key="2">
    <source>
        <dbReference type="ARBA" id="ARBA00004442"/>
    </source>
</evidence>
<keyword evidence="6" id="KW-0472">Membrane</keyword>
<dbReference type="NCBIfam" id="TIGR01376">
    <property type="entry name" value="POMP_repeat"/>
    <property type="match status" value="2"/>
</dbReference>
<evidence type="ECO:0000256" key="6">
    <source>
        <dbReference type="ARBA" id="ARBA00023136"/>
    </source>
</evidence>
<dbReference type="InterPro" id="IPR003368">
    <property type="entry name" value="POMP_repeat"/>
</dbReference>
<keyword evidence="4" id="KW-0964">Secreted</keyword>
<evidence type="ECO:0000256" key="5">
    <source>
        <dbReference type="ARBA" id="ARBA00022729"/>
    </source>
</evidence>
<reference evidence="8" key="1">
    <citation type="submission" date="2017-05" db="UniProtKB">
        <authorList>
            <consortium name="EnsemblMetazoa"/>
        </authorList>
    </citation>
    <scope>IDENTIFICATION</scope>
</reference>
<dbReference type="EnsemblMetazoa" id="Aqu2.1.08741_001">
    <property type="protein sequence ID" value="Aqu2.1.08741_001"/>
    <property type="gene ID" value="Aqu2.1.08741"/>
</dbReference>
<dbReference type="GO" id="GO:0005576">
    <property type="term" value="C:extracellular region"/>
    <property type="evidence" value="ECO:0007669"/>
    <property type="project" value="UniProtKB-SubCell"/>
</dbReference>
<evidence type="ECO:0000256" key="1">
    <source>
        <dbReference type="ARBA" id="ARBA00004196"/>
    </source>
</evidence>
<dbReference type="InParanoid" id="A0A1X7T2Z9"/>
<comment type="subcellular location">
    <subcellularLocation>
        <location evidence="1">Cell envelope</location>
    </subcellularLocation>
    <subcellularLocation>
        <location evidence="2">Cell outer membrane</location>
    </subcellularLocation>
    <subcellularLocation>
        <location evidence="3">Secreted</location>
    </subcellularLocation>
</comment>
<sequence>MINIFNVSSPLHFNRTVFKNTVLHHPETESSWSSIVFVGLYNPSSGAVNIYFNNLLFTNNTATTAGSFIYAINTETLNRVLNIHLNNITAYNNLRKKDHFGSTRTEFVKVDNAKLYTSGFNNFSYNFGTVFGISGSDIYLNGQLNIIGNNGYMGTGFKVQGLSYFYLFNELNATFINNTALTIGGAIYAVADDSNNCMFQSNTNNITNIKVTFINNTALEAGSSIYSNKIYECEAFP</sequence>
<organism evidence="8">
    <name type="scientific">Amphimedon queenslandica</name>
    <name type="common">Sponge</name>
    <dbReference type="NCBI Taxonomy" id="400682"/>
    <lineage>
        <taxon>Eukaryota</taxon>
        <taxon>Metazoa</taxon>
        <taxon>Porifera</taxon>
        <taxon>Demospongiae</taxon>
        <taxon>Heteroscleromorpha</taxon>
        <taxon>Haplosclerida</taxon>
        <taxon>Niphatidae</taxon>
        <taxon>Amphimedon</taxon>
    </lineage>
</organism>
<evidence type="ECO:0000313" key="8">
    <source>
        <dbReference type="EnsemblMetazoa" id="Aqu2.1.08741_001"/>
    </source>
</evidence>
<evidence type="ECO:0000256" key="7">
    <source>
        <dbReference type="ARBA" id="ARBA00023237"/>
    </source>
</evidence>
<evidence type="ECO:0008006" key="9">
    <source>
        <dbReference type="Google" id="ProtNLM"/>
    </source>
</evidence>
<keyword evidence="5" id="KW-0732">Signal</keyword>
<evidence type="ECO:0000256" key="4">
    <source>
        <dbReference type="ARBA" id="ARBA00022525"/>
    </source>
</evidence>
<keyword evidence="7" id="KW-0998">Cell outer membrane</keyword>
<protein>
    <recommendedName>
        <fullName evidence="9">Right handed beta helix domain-containing protein</fullName>
    </recommendedName>
</protein>
<dbReference type="AlphaFoldDB" id="A0A1X7T2Z9"/>